<name>A0A1J1ILC0_9DIPT</name>
<dbReference type="GO" id="GO:0003723">
    <property type="term" value="F:RNA binding"/>
    <property type="evidence" value="ECO:0007669"/>
    <property type="project" value="InterPro"/>
</dbReference>
<organism evidence="5 6">
    <name type="scientific">Clunio marinus</name>
    <dbReference type="NCBI Taxonomy" id="568069"/>
    <lineage>
        <taxon>Eukaryota</taxon>
        <taxon>Metazoa</taxon>
        <taxon>Ecdysozoa</taxon>
        <taxon>Arthropoda</taxon>
        <taxon>Hexapoda</taxon>
        <taxon>Insecta</taxon>
        <taxon>Pterygota</taxon>
        <taxon>Neoptera</taxon>
        <taxon>Endopterygota</taxon>
        <taxon>Diptera</taxon>
        <taxon>Nematocera</taxon>
        <taxon>Chironomoidea</taxon>
        <taxon>Chironomidae</taxon>
        <taxon>Clunio</taxon>
    </lineage>
</organism>
<dbReference type="PANTHER" id="PTHR21349">
    <property type="entry name" value="50S RIBOSOMAL PROTEIN L21"/>
    <property type="match status" value="1"/>
</dbReference>
<dbReference type="NCBIfam" id="TIGR00061">
    <property type="entry name" value="L21"/>
    <property type="match status" value="1"/>
</dbReference>
<dbReference type="STRING" id="568069.A0A1J1ILC0"/>
<dbReference type="EMBL" id="CVRI01000054">
    <property type="protein sequence ID" value="CRL00356.1"/>
    <property type="molecule type" value="Genomic_DNA"/>
</dbReference>
<dbReference type="GO" id="GO:0006412">
    <property type="term" value="P:translation"/>
    <property type="evidence" value="ECO:0007669"/>
    <property type="project" value="InterPro"/>
</dbReference>
<dbReference type="OrthoDB" id="5994at2759"/>
<evidence type="ECO:0000256" key="1">
    <source>
        <dbReference type="ARBA" id="ARBA00008563"/>
    </source>
</evidence>
<dbReference type="InterPro" id="IPR036164">
    <property type="entry name" value="bL21-like_sf"/>
</dbReference>
<accession>A0A1J1ILC0</accession>
<dbReference type="SUPFAM" id="SSF141091">
    <property type="entry name" value="L21p-like"/>
    <property type="match status" value="1"/>
</dbReference>
<gene>
    <name evidence="5" type="ORF">CLUMA_CG013628</name>
</gene>
<evidence type="ECO:0000313" key="6">
    <source>
        <dbReference type="Proteomes" id="UP000183832"/>
    </source>
</evidence>
<sequence>MLLNRLVSIARCQTNINQLTGFFQKCKISSTPTALSKLEISKPLQVVNLNNENLDPVKNINDKIKSDEVGRLFAVIQLLGKQFKVTAGDVILVEGLWEPTNGDKLRLDKVLLAGSKDFSLIGRPILPIGLIDVQATIIEKSLSHTRTVFKKKRRKQYMRINFARMETTQIRINSIEITNLVDKDKTINDNREIY</sequence>
<dbReference type="Pfam" id="PF00829">
    <property type="entry name" value="Ribosomal_L21p"/>
    <property type="match status" value="1"/>
</dbReference>
<evidence type="ECO:0000256" key="4">
    <source>
        <dbReference type="ARBA" id="ARBA00044129"/>
    </source>
</evidence>
<comment type="similarity">
    <text evidence="1">Belongs to the bacterial ribosomal protein bL21 family.</text>
</comment>
<keyword evidence="6" id="KW-1185">Reference proteome</keyword>
<evidence type="ECO:0000313" key="5">
    <source>
        <dbReference type="EMBL" id="CRL00356.1"/>
    </source>
</evidence>
<dbReference type="GO" id="GO:0005762">
    <property type="term" value="C:mitochondrial large ribosomal subunit"/>
    <property type="evidence" value="ECO:0007669"/>
    <property type="project" value="TreeGrafter"/>
</dbReference>
<dbReference type="HAMAP" id="MF_01363">
    <property type="entry name" value="Ribosomal_bL21"/>
    <property type="match status" value="1"/>
</dbReference>
<keyword evidence="3" id="KW-0687">Ribonucleoprotein</keyword>
<dbReference type="Proteomes" id="UP000183832">
    <property type="component" value="Unassembled WGS sequence"/>
</dbReference>
<dbReference type="PANTHER" id="PTHR21349:SF0">
    <property type="entry name" value="LARGE RIBOSOMAL SUBUNIT PROTEIN BL21M"/>
    <property type="match status" value="1"/>
</dbReference>
<evidence type="ECO:0000256" key="3">
    <source>
        <dbReference type="ARBA" id="ARBA00023274"/>
    </source>
</evidence>
<reference evidence="5 6" key="1">
    <citation type="submission" date="2015-04" db="EMBL/GenBank/DDBJ databases">
        <authorList>
            <person name="Syromyatnikov M.Y."/>
            <person name="Popov V.N."/>
        </authorList>
    </citation>
    <scope>NUCLEOTIDE SEQUENCE [LARGE SCALE GENOMIC DNA]</scope>
</reference>
<protein>
    <recommendedName>
        <fullName evidence="4">Large ribosomal subunit protein bL21m</fullName>
    </recommendedName>
</protein>
<dbReference type="InterPro" id="IPR001787">
    <property type="entry name" value="Ribosomal_bL21"/>
</dbReference>
<dbReference type="InterPro" id="IPR028909">
    <property type="entry name" value="bL21-like"/>
</dbReference>
<keyword evidence="2" id="KW-0689">Ribosomal protein</keyword>
<evidence type="ECO:0000256" key="2">
    <source>
        <dbReference type="ARBA" id="ARBA00022980"/>
    </source>
</evidence>
<dbReference type="GO" id="GO:0003735">
    <property type="term" value="F:structural constituent of ribosome"/>
    <property type="evidence" value="ECO:0007669"/>
    <property type="project" value="InterPro"/>
</dbReference>
<dbReference type="AlphaFoldDB" id="A0A1J1ILC0"/>
<proteinExistence type="inferred from homology"/>